<keyword evidence="3" id="KW-1185">Reference proteome</keyword>
<dbReference type="Gramene" id="HORVU.MOREX.r2.5HG0415840.1">
    <property type="protein sequence ID" value="HORVU.MOREX.r2.5HG0415840.1.CDS.1"/>
    <property type="gene ID" value="HORVU.MOREX.r2.5HG0415840"/>
</dbReference>
<dbReference type="PANTHER" id="PTHR35167:SF11">
    <property type="match status" value="1"/>
</dbReference>
<accession>A0A8I6YBB0</accession>
<name>A0A8I6YBB0_HORVV</name>
<dbReference type="AlphaFoldDB" id="A0A8I6YBB0"/>
<feature type="compositionally biased region" description="Polar residues" evidence="1">
    <location>
        <begin position="1"/>
        <end position="11"/>
    </location>
</feature>
<evidence type="ECO:0000313" key="3">
    <source>
        <dbReference type="Proteomes" id="UP000011116"/>
    </source>
</evidence>
<dbReference type="OMA" id="GSQRRMK"/>
<reference evidence="3" key="1">
    <citation type="journal article" date="2012" name="Nature">
        <title>A physical, genetic and functional sequence assembly of the barley genome.</title>
        <authorList>
            <consortium name="The International Barley Genome Sequencing Consortium"/>
            <person name="Mayer K.F."/>
            <person name="Waugh R."/>
            <person name="Brown J.W."/>
            <person name="Schulman A."/>
            <person name="Langridge P."/>
            <person name="Platzer M."/>
            <person name="Fincher G.B."/>
            <person name="Muehlbauer G.J."/>
            <person name="Sato K."/>
            <person name="Close T.J."/>
            <person name="Wise R.P."/>
            <person name="Stein N."/>
        </authorList>
    </citation>
    <scope>NUCLEOTIDE SEQUENCE [LARGE SCALE GENOMIC DNA]</scope>
    <source>
        <strain evidence="3">cv. Morex</strain>
    </source>
</reference>
<feature type="region of interest" description="Disordered" evidence="1">
    <location>
        <begin position="1"/>
        <end position="37"/>
    </location>
</feature>
<sequence length="142" mass="15318">MATQPHQSSKKILQREAQPAKGKMERKPKTKRAGAAAPVRAGTFTELDFDAAVQLLHLSGISASSGTPRARPVVPSGSSFFSSLPSAVAPAPGAVFLGGCVDWEEDEENEVAGSQRRMKRYRSITEIYAATEAHRQPPEEQE</sequence>
<reference evidence="2" key="2">
    <citation type="submission" date="2020-10" db="EMBL/GenBank/DDBJ databases">
        <authorList>
            <person name="Scholz U."/>
            <person name="Mascher M."/>
            <person name="Fiebig A."/>
        </authorList>
    </citation>
    <scope>NUCLEOTIDE SEQUENCE [LARGE SCALE GENOMIC DNA]</scope>
    <source>
        <strain evidence="2">cv. Morex</strain>
    </source>
</reference>
<evidence type="ECO:0000313" key="2">
    <source>
        <dbReference type="EnsemblPlants" id="HORVU.MOREX.r3.5HG0501000.1.CDS1"/>
    </source>
</evidence>
<protein>
    <submittedName>
        <fullName evidence="2">Uncharacterized protein</fullName>
    </submittedName>
</protein>
<reference evidence="2" key="3">
    <citation type="submission" date="2022-01" db="UniProtKB">
        <authorList>
            <consortium name="EnsemblPlants"/>
        </authorList>
    </citation>
    <scope>IDENTIFICATION</scope>
    <source>
        <strain evidence="2">subsp. vulgare</strain>
    </source>
</reference>
<dbReference type="PANTHER" id="PTHR35167">
    <property type="entry name" value="OS05G0216466 PROTEIN"/>
    <property type="match status" value="1"/>
</dbReference>
<dbReference type="Proteomes" id="UP000011116">
    <property type="component" value="Chromosome 5H"/>
</dbReference>
<dbReference type="Gramene" id="HORVU.MOREX.r3.5HG0501000.1">
    <property type="protein sequence ID" value="HORVU.MOREX.r3.5HG0501000.1.CDS1"/>
    <property type="gene ID" value="HORVU.MOREX.r3.5HG0501000"/>
</dbReference>
<dbReference type="EnsemblPlants" id="HORVU.MOREX.r3.5HG0501000.1">
    <property type="protein sequence ID" value="HORVU.MOREX.r3.5HG0501000.1.CDS1"/>
    <property type="gene ID" value="HORVU.MOREX.r3.5HG0501000"/>
</dbReference>
<feature type="region of interest" description="Disordered" evidence="1">
    <location>
        <begin position="62"/>
        <end position="81"/>
    </location>
</feature>
<proteinExistence type="predicted"/>
<evidence type="ECO:0000256" key="1">
    <source>
        <dbReference type="SAM" id="MobiDB-lite"/>
    </source>
</evidence>
<feature type="compositionally biased region" description="Low complexity" evidence="1">
    <location>
        <begin position="72"/>
        <end position="81"/>
    </location>
</feature>
<organism evidence="2 3">
    <name type="scientific">Hordeum vulgare subsp. vulgare</name>
    <name type="common">Domesticated barley</name>
    <dbReference type="NCBI Taxonomy" id="112509"/>
    <lineage>
        <taxon>Eukaryota</taxon>
        <taxon>Viridiplantae</taxon>
        <taxon>Streptophyta</taxon>
        <taxon>Embryophyta</taxon>
        <taxon>Tracheophyta</taxon>
        <taxon>Spermatophyta</taxon>
        <taxon>Magnoliopsida</taxon>
        <taxon>Liliopsida</taxon>
        <taxon>Poales</taxon>
        <taxon>Poaceae</taxon>
        <taxon>BOP clade</taxon>
        <taxon>Pooideae</taxon>
        <taxon>Triticodae</taxon>
        <taxon>Triticeae</taxon>
        <taxon>Hordeinae</taxon>
        <taxon>Hordeum</taxon>
    </lineage>
</organism>